<sequence>MTGVPRVVHVDVELSDETDSWSILDSDDWEEFDQSELLDGGLSLPDLEEARFARCLGMAKLHKRVLTVYGKLREQEHILAEVMSKNAGQRAEIRKAIDAAFEMRIFASQPGYSGGARAVG</sequence>
<dbReference type="Proteomes" id="UP000271162">
    <property type="component" value="Unassembled WGS sequence"/>
</dbReference>
<reference evidence="1 2" key="2">
    <citation type="submission" date="2018-11" db="EMBL/GenBank/DDBJ databases">
        <authorList>
            <consortium name="Pathogen Informatics"/>
        </authorList>
    </citation>
    <scope>NUCLEOTIDE SEQUENCE [LARGE SCALE GENOMIC DNA]</scope>
</reference>
<keyword evidence="2" id="KW-1185">Reference proteome</keyword>
<evidence type="ECO:0000313" key="3">
    <source>
        <dbReference type="WBParaSite" id="NBR_0001861701-mRNA-1"/>
    </source>
</evidence>
<reference evidence="3" key="1">
    <citation type="submission" date="2017-02" db="UniProtKB">
        <authorList>
            <consortium name="WormBaseParasite"/>
        </authorList>
    </citation>
    <scope>IDENTIFICATION</scope>
</reference>
<protein>
    <submittedName>
        <fullName evidence="3">Sigma70_r4 domain-containing protein</fullName>
    </submittedName>
</protein>
<gene>
    <name evidence="1" type="ORF">NBR_LOCUS18618</name>
</gene>
<accession>A0A0N4YN22</accession>
<dbReference type="EMBL" id="UYSL01023564">
    <property type="protein sequence ID" value="VDL82343.1"/>
    <property type="molecule type" value="Genomic_DNA"/>
</dbReference>
<evidence type="ECO:0000313" key="2">
    <source>
        <dbReference type="Proteomes" id="UP000271162"/>
    </source>
</evidence>
<name>A0A0N4YN22_NIPBR</name>
<proteinExistence type="predicted"/>
<dbReference type="WBParaSite" id="NBR_0001861701-mRNA-1">
    <property type="protein sequence ID" value="NBR_0001861701-mRNA-1"/>
    <property type="gene ID" value="NBR_0001861701"/>
</dbReference>
<organism evidence="3">
    <name type="scientific">Nippostrongylus brasiliensis</name>
    <name type="common">Rat hookworm</name>
    <dbReference type="NCBI Taxonomy" id="27835"/>
    <lineage>
        <taxon>Eukaryota</taxon>
        <taxon>Metazoa</taxon>
        <taxon>Ecdysozoa</taxon>
        <taxon>Nematoda</taxon>
        <taxon>Chromadorea</taxon>
        <taxon>Rhabditida</taxon>
        <taxon>Rhabditina</taxon>
        <taxon>Rhabditomorpha</taxon>
        <taxon>Strongyloidea</taxon>
        <taxon>Heligmosomidae</taxon>
        <taxon>Nippostrongylus</taxon>
    </lineage>
</organism>
<evidence type="ECO:0000313" key="1">
    <source>
        <dbReference type="EMBL" id="VDL82343.1"/>
    </source>
</evidence>
<dbReference type="AlphaFoldDB" id="A0A0N4YN22"/>